<organism evidence="3 4">
    <name type="scientific">Swaminathania salitolerans</name>
    <dbReference type="NCBI Taxonomy" id="182838"/>
    <lineage>
        <taxon>Bacteria</taxon>
        <taxon>Pseudomonadati</taxon>
        <taxon>Pseudomonadota</taxon>
        <taxon>Alphaproteobacteria</taxon>
        <taxon>Acetobacterales</taxon>
        <taxon>Acetobacteraceae</taxon>
        <taxon>Swaminathania</taxon>
    </lineage>
</organism>
<keyword evidence="1" id="KW-1133">Transmembrane helix</keyword>
<evidence type="ECO:0000313" key="4">
    <source>
        <dbReference type="Proteomes" id="UP000321405"/>
    </source>
</evidence>
<reference evidence="3 4" key="1">
    <citation type="submission" date="2019-07" db="EMBL/GenBank/DDBJ databases">
        <title>Whole genome shotgun sequence of Swaminathania salitolerans NBRC 104436.</title>
        <authorList>
            <person name="Hosoyama A."/>
            <person name="Uohara A."/>
            <person name="Ohji S."/>
            <person name="Ichikawa N."/>
        </authorList>
    </citation>
    <scope>NUCLEOTIDE SEQUENCE [LARGE SCALE GENOMIC DNA]</scope>
    <source>
        <strain evidence="3 4">NBRC 104436</strain>
    </source>
</reference>
<feature type="transmembrane region" description="Helical" evidence="1">
    <location>
        <begin position="105"/>
        <end position="123"/>
    </location>
</feature>
<feature type="transmembrane region" description="Helical" evidence="1">
    <location>
        <begin position="201"/>
        <end position="219"/>
    </location>
</feature>
<dbReference type="GO" id="GO:0016020">
    <property type="term" value="C:membrane"/>
    <property type="evidence" value="ECO:0007669"/>
    <property type="project" value="InterPro"/>
</dbReference>
<keyword evidence="1" id="KW-0812">Transmembrane</keyword>
<feature type="transmembrane region" description="Helical" evidence="1">
    <location>
        <begin position="160"/>
        <end position="180"/>
    </location>
</feature>
<feature type="transmembrane region" description="Helical" evidence="1">
    <location>
        <begin position="47"/>
        <end position="66"/>
    </location>
</feature>
<keyword evidence="1" id="KW-0472">Membrane</keyword>
<feature type="transmembrane region" description="Helical" evidence="1">
    <location>
        <begin position="293"/>
        <end position="310"/>
    </location>
</feature>
<evidence type="ECO:0000313" key="3">
    <source>
        <dbReference type="EMBL" id="GEL02266.1"/>
    </source>
</evidence>
<feature type="transmembrane region" description="Helical" evidence="1">
    <location>
        <begin position="259"/>
        <end position="281"/>
    </location>
</feature>
<comment type="caution">
    <text evidence="3">The sequence shown here is derived from an EMBL/GenBank/DDBJ whole genome shotgun (WGS) entry which is preliminary data.</text>
</comment>
<feature type="transmembrane region" description="Helical" evidence="1">
    <location>
        <begin position="231"/>
        <end position="252"/>
    </location>
</feature>
<feature type="domain" description="EamA" evidence="2">
    <location>
        <begin position="16"/>
        <end position="123"/>
    </location>
</feature>
<proteinExistence type="predicted"/>
<evidence type="ECO:0000256" key="1">
    <source>
        <dbReference type="SAM" id="Phobius"/>
    </source>
</evidence>
<feature type="transmembrane region" description="Helical" evidence="1">
    <location>
        <begin position="16"/>
        <end position="35"/>
    </location>
</feature>
<gene>
    <name evidence="3" type="ORF">SSA02_14290</name>
</gene>
<protein>
    <submittedName>
        <fullName evidence="3">Multidrug DMT transporter permease</fullName>
    </submittedName>
</protein>
<accession>A0A511BPK0</accession>
<dbReference type="InterPro" id="IPR000620">
    <property type="entry name" value="EamA_dom"/>
</dbReference>
<dbReference type="InterPro" id="IPR037185">
    <property type="entry name" value="EmrE-like"/>
</dbReference>
<feature type="transmembrane region" description="Helical" evidence="1">
    <location>
        <begin position="135"/>
        <end position="154"/>
    </location>
</feature>
<evidence type="ECO:0000259" key="2">
    <source>
        <dbReference type="Pfam" id="PF00892"/>
    </source>
</evidence>
<dbReference type="AlphaFoldDB" id="A0A511BPK0"/>
<dbReference type="OrthoDB" id="7216522at2"/>
<sequence length="320" mass="33951">MTASARQTETAHDIPLGILSGAGAGALWGLVFLAPELARDFSALDLAAGRYCAYGLIALVLVFPRLGHYRRLLTLRDWWVLAGLALFGNSFYYVMLSAAVQKGGIALTSLVIGFMPVAVTVIGSRDRHAPSLRRLFPSLALCAAGACCIGWQAVTGHDGLSRRLTGLICALLALASWTGFAVGNSRALAAHPAISPHDWNLLTGVMTGLQAIALIPLARLTDTAAHDATRWLFLAGLSLAVAVIASLCGNALWNRMSRLLPLTMTGQMILFETAFALTYGFLWSWRWPSLPELAAFGFIVASVTSCIAAHRKPVGPAPAG</sequence>
<dbReference type="Proteomes" id="UP000321405">
    <property type="component" value="Unassembled WGS sequence"/>
</dbReference>
<dbReference type="RefSeq" id="WP_147093312.1">
    <property type="nucleotide sequence ID" value="NZ_BJVC01000002.1"/>
</dbReference>
<dbReference type="Pfam" id="PF00892">
    <property type="entry name" value="EamA"/>
    <property type="match status" value="1"/>
</dbReference>
<name>A0A511BPK0_9PROT</name>
<dbReference type="SUPFAM" id="SSF103481">
    <property type="entry name" value="Multidrug resistance efflux transporter EmrE"/>
    <property type="match status" value="1"/>
</dbReference>
<dbReference type="EMBL" id="BJVC01000002">
    <property type="protein sequence ID" value="GEL02266.1"/>
    <property type="molecule type" value="Genomic_DNA"/>
</dbReference>
<feature type="transmembrane region" description="Helical" evidence="1">
    <location>
        <begin position="78"/>
        <end position="99"/>
    </location>
</feature>
<keyword evidence="4" id="KW-1185">Reference proteome</keyword>